<sequence length="195" mass="20516">MSATTSTAHPQRALTSEDAASTTQIAVPTGAARRLLAVLRIATGAMFLWPFFDKTFGLGFSTTADMAWINGGSPTQGFLGNLDPAKPFSGFLSAIASPVTDWLFMIGMLGVGLALILGIGTRVAGAAGALLMGMLYLAVLPAVSGQEPSTNPVVDEHIILALVAIIVPLTRAGDTWGLGRWWRSLPLVKRNPWLI</sequence>
<feature type="transmembrane region" description="Helical" evidence="1">
    <location>
        <begin position="157"/>
        <end position="173"/>
    </location>
</feature>
<proteinExistence type="predicted"/>
<protein>
    <recommendedName>
        <fullName evidence="6">DoxX family protein</fullName>
    </recommendedName>
</protein>
<evidence type="ECO:0000313" key="3">
    <source>
        <dbReference type="EMBL" id="AOZ47337.1"/>
    </source>
</evidence>
<feature type="transmembrane region" description="Helical" evidence="1">
    <location>
        <begin position="35"/>
        <end position="52"/>
    </location>
</feature>
<reference evidence="3 5" key="1">
    <citation type="journal article" date="2016" name="Plant Dis.">
        <title>Improved production of propionic acid using genome shuffling.</title>
        <authorList>
            <person name="Luna-Flores C.H."/>
            <person name="Palfreyman R.W."/>
            <person name="Kromer J.O."/>
            <person name="Nielsen L.K."/>
            <person name="Marcellin E."/>
        </authorList>
    </citation>
    <scope>NUCLEOTIDE SEQUENCE [LARGE SCALE GENOMIC DNA]</scope>
    <source>
        <strain evidence="3 5">F3E8</strain>
    </source>
</reference>
<dbReference type="AlphaFoldDB" id="A0AAC8YFR4"/>
<reference evidence="2 4" key="2">
    <citation type="submission" date="2016-02" db="EMBL/GenBank/DDBJ databases">
        <title>Complete Genome Sequence of Propionibacterium acidipropionici ATCC 55737.</title>
        <authorList>
            <person name="Luna Flores C.H."/>
            <person name="Nielsen L.K."/>
            <person name="Marcellin E."/>
        </authorList>
    </citation>
    <scope>NUCLEOTIDE SEQUENCE [LARGE SCALE GENOMIC DNA]</scope>
    <source>
        <strain evidence="2 4">ATCC 55737</strain>
    </source>
</reference>
<evidence type="ECO:0000256" key="1">
    <source>
        <dbReference type="SAM" id="Phobius"/>
    </source>
</evidence>
<evidence type="ECO:0000313" key="2">
    <source>
        <dbReference type="EMBL" id="AMS05872.1"/>
    </source>
</evidence>
<accession>A0AAC8YFR4</accession>
<dbReference type="RefSeq" id="WP_062819856.1">
    <property type="nucleotide sequence ID" value="NZ_CP014352.1"/>
</dbReference>
<feature type="transmembrane region" description="Helical" evidence="1">
    <location>
        <begin position="126"/>
        <end position="145"/>
    </location>
</feature>
<keyword evidence="1" id="KW-0812">Transmembrane</keyword>
<name>A0AAC8YFR4_9ACTN</name>
<evidence type="ECO:0008006" key="6">
    <source>
        <dbReference type="Google" id="ProtNLM"/>
    </source>
</evidence>
<keyword evidence="5" id="KW-1185">Reference proteome</keyword>
<evidence type="ECO:0000313" key="5">
    <source>
        <dbReference type="Proteomes" id="UP000178666"/>
    </source>
</evidence>
<keyword evidence="1" id="KW-1133">Transmembrane helix</keyword>
<dbReference type="Proteomes" id="UP000178666">
    <property type="component" value="Chromosome"/>
</dbReference>
<organism evidence="2 4">
    <name type="scientific">Acidipropionibacterium acidipropionici</name>
    <dbReference type="NCBI Taxonomy" id="1748"/>
    <lineage>
        <taxon>Bacteria</taxon>
        <taxon>Bacillati</taxon>
        <taxon>Actinomycetota</taxon>
        <taxon>Actinomycetes</taxon>
        <taxon>Propionibacteriales</taxon>
        <taxon>Propionibacteriaceae</taxon>
        <taxon>Acidipropionibacterium</taxon>
    </lineage>
</organism>
<dbReference type="EMBL" id="CP014352">
    <property type="protein sequence ID" value="AMS05872.1"/>
    <property type="molecule type" value="Genomic_DNA"/>
</dbReference>
<dbReference type="EMBL" id="CP015970">
    <property type="protein sequence ID" value="AOZ47337.1"/>
    <property type="molecule type" value="Genomic_DNA"/>
</dbReference>
<gene>
    <name evidence="3" type="ORF">A8L58_12350</name>
    <name evidence="2" type="ORF">AXH35_10910</name>
</gene>
<feature type="transmembrane region" description="Helical" evidence="1">
    <location>
        <begin position="102"/>
        <end position="119"/>
    </location>
</feature>
<dbReference type="Proteomes" id="UP000075221">
    <property type="component" value="Chromosome"/>
</dbReference>
<evidence type="ECO:0000313" key="4">
    <source>
        <dbReference type="Proteomes" id="UP000075221"/>
    </source>
</evidence>
<keyword evidence="1" id="KW-0472">Membrane</keyword>